<feature type="domain" description="Mut7-C RNAse" evidence="1">
    <location>
        <begin position="9"/>
        <end position="155"/>
    </location>
</feature>
<dbReference type="PANTHER" id="PTHR39081">
    <property type="entry name" value="MUT7-C DOMAIN-CONTAINING PROTEIN"/>
    <property type="match status" value="1"/>
</dbReference>
<dbReference type="AlphaFoldDB" id="A0AA96G864"/>
<proteinExistence type="predicted"/>
<sequence>MTQAHIPKQKFFVDAMLGKLARWLRILGYDTAYERNMADKAIVDRVLNEHRWLLTRDRFLVQRKAVRGRFTLIRSDFVTDQLRQIRTELGIRLAIDEETVCRCVACNHILENIPPAQAGPEVPPFVAKHHTHFTGCPNCGQLYWAGTHWGHLQQQLKLLSQAATNQVPDQ</sequence>
<dbReference type="EMBL" id="CP116967">
    <property type="protein sequence ID" value="WNM56522.1"/>
    <property type="molecule type" value="Genomic_DNA"/>
</dbReference>
<keyword evidence="3" id="KW-1185">Reference proteome</keyword>
<dbReference type="PANTHER" id="PTHR39081:SF1">
    <property type="entry name" value="MUT7-C RNASE DOMAIN-CONTAINING PROTEIN"/>
    <property type="match status" value="1"/>
</dbReference>
<protein>
    <submittedName>
        <fullName evidence="2">Mut7-C RNAse domain-containing protein</fullName>
    </submittedName>
</protein>
<dbReference type="Pfam" id="PF01927">
    <property type="entry name" value="Mut7-C"/>
    <property type="match status" value="1"/>
</dbReference>
<dbReference type="RefSeq" id="WP_312640114.1">
    <property type="nucleotide sequence ID" value="NZ_CP116967.1"/>
</dbReference>
<dbReference type="KEGG" id="nall:PP769_11065"/>
<dbReference type="Proteomes" id="UP001302719">
    <property type="component" value="Chromosome"/>
</dbReference>
<evidence type="ECO:0000313" key="3">
    <source>
        <dbReference type="Proteomes" id="UP001302719"/>
    </source>
</evidence>
<dbReference type="InterPro" id="IPR002782">
    <property type="entry name" value="Mut7-C_RNAse_dom"/>
</dbReference>
<organism evidence="2 3">
    <name type="scientific">Candidatus Nitrospira allomarina</name>
    <dbReference type="NCBI Taxonomy" id="3020900"/>
    <lineage>
        <taxon>Bacteria</taxon>
        <taxon>Pseudomonadati</taxon>
        <taxon>Nitrospirota</taxon>
        <taxon>Nitrospiria</taxon>
        <taxon>Nitrospirales</taxon>
        <taxon>Nitrospiraceae</taxon>
        <taxon>Nitrospira</taxon>
    </lineage>
</organism>
<gene>
    <name evidence="2" type="ORF">PP769_11065</name>
</gene>
<evidence type="ECO:0000259" key="1">
    <source>
        <dbReference type="Pfam" id="PF01927"/>
    </source>
</evidence>
<evidence type="ECO:0000313" key="2">
    <source>
        <dbReference type="EMBL" id="WNM56522.1"/>
    </source>
</evidence>
<accession>A0AA96G864</accession>
<name>A0AA96G864_9BACT</name>
<reference evidence="2 3" key="1">
    <citation type="submission" date="2023-01" db="EMBL/GenBank/DDBJ databases">
        <title>Cultivation and genomic characterization of new, ubiquitous marine nitrite-oxidizing bacteria from the Nitrospirales.</title>
        <authorList>
            <person name="Mueller A.J."/>
            <person name="Daebeler A."/>
            <person name="Herbold C.W."/>
            <person name="Kirkegaard R.H."/>
            <person name="Daims H."/>
        </authorList>
    </citation>
    <scope>NUCLEOTIDE SEQUENCE [LARGE SCALE GENOMIC DNA]</scope>
    <source>
        <strain evidence="2 3">VA</strain>
    </source>
</reference>